<name>A0A0B6AV25_PRIM2</name>
<dbReference type="EMBL" id="CP009920">
    <property type="protein sequence ID" value="AJI24937.1"/>
    <property type="molecule type" value="Genomic_DNA"/>
</dbReference>
<evidence type="ECO:0000313" key="1">
    <source>
        <dbReference type="EMBL" id="AJI24937.1"/>
    </source>
</evidence>
<dbReference type="KEGG" id="bmeg:BG04_727"/>
<evidence type="ECO:0008006" key="3">
    <source>
        <dbReference type="Google" id="ProtNLM"/>
    </source>
</evidence>
<gene>
    <name evidence="1" type="ORF">BG04_727</name>
</gene>
<organism evidence="1 2">
    <name type="scientific">Priestia megaterium (strain ATCC 14581 / DSM 32 / CCUG 1817 / JCM 2506 / NBRC 15308 / NCIMB 9376 / NCTC 10342 / NRRL B-14308 / VKM B-512 / Ford 19)</name>
    <name type="common">Bacillus megaterium</name>
    <dbReference type="NCBI Taxonomy" id="1348623"/>
    <lineage>
        <taxon>Bacteria</taxon>
        <taxon>Bacillati</taxon>
        <taxon>Bacillota</taxon>
        <taxon>Bacilli</taxon>
        <taxon>Bacillales</taxon>
        <taxon>Bacillaceae</taxon>
        <taxon>Priestia</taxon>
    </lineage>
</organism>
<dbReference type="RefSeq" id="WP_034649700.1">
    <property type="nucleotide sequence ID" value="NZ_BCVB01000001.1"/>
</dbReference>
<dbReference type="Pfam" id="PF09965">
    <property type="entry name" value="DUF2199"/>
    <property type="match status" value="1"/>
</dbReference>
<dbReference type="GeneID" id="93644216"/>
<reference evidence="1 2" key="1">
    <citation type="journal article" date="2015" name="Genome Announc.">
        <title>Complete genome sequences for 35 biothreat assay-relevant bacillus species.</title>
        <authorList>
            <person name="Johnson S.L."/>
            <person name="Daligault H.E."/>
            <person name="Davenport K.W."/>
            <person name="Jaissle J."/>
            <person name="Frey K.G."/>
            <person name="Ladner J.T."/>
            <person name="Broomall S.M."/>
            <person name="Bishop-Lilly K.A."/>
            <person name="Bruce D.C."/>
            <person name="Gibbons H.S."/>
            <person name="Coyne S.R."/>
            <person name="Lo C.C."/>
            <person name="Meincke L."/>
            <person name="Munk A.C."/>
            <person name="Koroleva G.I."/>
            <person name="Rosenzweig C.N."/>
            <person name="Palacios G.F."/>
            <person name="Redden C.L."/>
            <person name="Minogue T.D."/>
            <person name="Chain P.S."/>
        </authorList>
    </citation>
    <scope>NUCLEOTIDE SEQUENCE [LARGE SCALE GENOMIC DNA]</scope>
    <source>
        <strain evidence="2">ATCC 14581 / DSM 32 / JCM 2506 / NBRC 15308 / NCIMB 9376 / NCTC 10342 / NRRL B-14308 / VKM B-512</strain>
    </source>
</reference>
<protein>
    <recommendedName>
        <fullName evidence="3">DUF2199 domain-containing protein</fullName>
    </recommendedName>
</protein>
<evidence type="ECO:0000313" key="2">
    <source>
        <dbReference type="Proteomes" id="UP000031829"/>
    </source>
</evidence>
<dbReference type="InterPro" id="IPR018697">
    <property type="entry name" value="DUF2199"/>
</dbReference>
<sequence length="179" mass="21442">MRRRKLYGKKKTNKLHYKDLTCEHPQPALPMSYTSEAPFYYYDASDDERQNDFELYSEICIMNQEHFFVRGCVEIPVFNEEEFFTWNIWVSLSEENFRRMIDVWESDKKEKEPPYFGWFSVSIPGYPETLNLKTNVHTRSVGTRPLIELEPTDHPLAVEQREGITLERIKDIQKQLTTY</sequence>
<dbReference type="AlphaFoldDB" id="A0A0B6AV25"/>
<dbReference type="Proteomes" id="UP000031829">
    <property type="component" value="Chromosome"/>
</dbReference>
<proteinExistence type="predicted"/>
<accession>A0A0B6AV25</accession>
<dbReference type="HOGENOM" id="CLU_112462_0_0_9"/>